<reference evidence="3" key="1">
    <citation type="submission" date="2018-09" db="EMBL/GenBank/DDBJ databases">
        <authorList>
            <person name="Zhu H."/>
        </authorList>
    </citation>
    <scope>NUCLEOTIDE SEQUENCE [LARGE SCALE GENOMIC DNA]</scope>
    <source>
        <strain evidence="3">K1S02-23</strain>
    </source>
</reference>
<protein>
    <recommendedName>
        <fullName evidence="4">Chemotaxis protein</fullName>
    </recommendedName>
</protein>
<comment type="caution">
    <text evidence="2">The sequence shown here is derived from an EMBL/GenBank/DDBJ whole genome shotgun (WGS) entry which is preliminary data.</text>
</comment>
<accession>A0A3A3G0E3</accession>
<proteinExistence type="predicted"/>
<feature type="compositionally biased region" description="Basic and acidic residues" evidence="1">
    <location>
        <begin position="58"/>
        <end position="69"/>
    </location>
</feature>
<sequence length="135" mass="14386">MATSTLDLDNTPEPDNQLGKGHGNKSLGPSGSSDSGSDIQAGLWPIDEPELGLGLDRGTSEDSDTHSIEASDGNEDSTGTGEASTAGREADVELNADIDFDRIDQINPEEEDNLDASAEELPRPRRPESKQRPQR</sequence>
<dbReference type="AlphaFoldDB" id="A0A3A3G0E3"/>
<evidence type="ECO:0000256" key="1">
    <source>
        <dbReference type="SAM" id="MobiDB-lite"/>
    </source>
</evidence>
<dbReference type="EMBL" id="QYUQ01000002">
    <property type="protein sequence ID" value="RJG00379.1"/>
    <property type="molecule type" value="Genomic_DNA"/>
</dbReference>
<feature type="region of interest" description="Disordered" evidence="1">
    <location>
        <begin position="1"/>
        <end position="135"/>
    </location>
</feature>
<dbReference type="RefSeq" id="WP_119783833.1">
    <property type="nucleotide sequence ID" value="NZ_QYUQ01000002.1"/>
</dbReference>
<feature type="compositionally biased region" description="Acidic residues" evidence="1">
    <location>
        <begin position="107"/>
        <end position="118"/>
    </location>
</feature>
<keyword evidence="3" id="KW-1185">Reference proteome</keyword>
<organism evidence="2 3">
    <name type="scientific">Noviherbaspirillum sedimenti</name>
    <dbReference type="NCBI Taxonomy" id="2320865"/>
    <lineage>
        <taxon>Bacteria</taxon>
        <taxon>Pseudomonadati</taxon>
        <taxon>Pseudomonadota</taxon>
        <taxon>Betaproteobacteria</taxon>
        <taxon>Burkholderiales</taxon>
        <taxon>Oxalobacteraceae</taxon>
        <taxon>Noviherbaspirillum</taxon>
    </lineage>
</organism>
<name>A0A3A3G0E3_9BURK</name>
<gene>
    <name evidence="2" type="ORF">D3878_01290</name>
</gene>
<feature type="compositionally biased region" description="Basic and acidic residues" evidence="1">
    <location>
        <begin position="120"/>
        <end position="135"/>
    </location>
</feature>
<evidence type="ECO:0000313" key="3">
    <source>
        <dbReference type="Proteomes" id="UP000266327"/>
    </source>
</evidence>
<evidence type="ECO:0000313" key="2">
    <source>
        <dbReference type="EMBL" id="RJG00379.1"/>
    </source>
</evidence>
<evidence type="ECO:0008006" key="4">
    <source>
        <dbReference type="Google" id="ProtNLM"/>
    </source>
</evidence>
<dbReference type="OrthoDB" id="8777914at2"/>
<dbReference type="Proteomes" id="UP000266327">
    <property type="component" value="Unassembled WGS sequence"/>
</dbReference>